<name>A0ABT8XLF7_9HYPH</name>
<protein>
    <submittedName>
        <fullName evidence="1">Uncharacterized protein</fullName>
    </submittedName>
</protein>
<gene>
    <name evidence="1" type="ORF">GB928_025615</name>
</gene>
<evidence type="ECO:0000313" key="2">
    <source>
        <dbReference type="Proteomes" id="UP001177080"/>
    </source>
</evidence>
<comment type="caution">
    <text evidence="1">The sequence shown here is derived from an EMBL/GenBank/DDBJ whole genome shotgun (WGS) entry which is preliminary data.</text>
</comment>
<proteinExistence type="predicted"/>
<accession>A0ABT8XLF7</accession>
<dbReference type="RefSeq" id="WP_244763900.1">
    <property type="nucleotide sequence ID" value="NZ_JALJCJ010000010.1"/>
</dbReference>
<reference evidence="1" key="1">
    <citation type="submission" date="2022-04" db="EMBL/GenBank/DDBJ databases">
        <title>Shinella lacus sp. nov., a novel member of the genus Shinella from water.</title>
        <authorList>
            <person name="Deng Y."/>
        </authorList>
    </citation>
    <scope>NUCLEOTIDE SEQUENCE</scope>
    <source>
        <strain evidence="1">JCM 31239</strain>
    </source>
</reference>
<dbReference type="Proteomes" id="UP001177080">
    <property type="component" value="Unassembled WGS sequence"/>
</dbReference>
<sequence length="59" mass="6904">MTYENGMQIIYDVLKKGVFVEFRRRSHYLEGPYKSQREAIGAAEDHCRKLGWDAEPQQG</sequence>
<dbReference type="EMBL" id="WHSC02000014">
    <property type="protein sequence ID" value="MDO6124571.1"/>
    <property type="molecule type" value="Genomic_DNA"/>
</dbReference>
<evidence type="ECO:0000313" key="1">
    <source>
        <dbReference type="EMBL" id="MDO6124571.1"/>
    </source>
</evidence>
<organism evidence="1 2">
    <name type="scientific">Shinella curvata</name>
    <dbReference type="NCBI Taxonomy" id="1817964"/>
    <lineage>
        <taxon>Bacteria</taxon>
        <taxon>Pseudomonadati</taxon>
        <taxon>Pseudomonadota</taxon>
        <taxon>Alphaproteobacteria</taxon>
        <taxon>Hyphomicrobiales</taxon>
        <taxon>Rhizobiaceae</taxon>
        <taxon>Shinella</taxon>
    </lineage>
</organism>
<keyword evidence="2" id="KW-1185">Reference proteome</keyword>